<sequence>MEGYSNHRRFKENLSSNQSNRKEFRGSQSNSDLLKLKKSKIFAENPTVSREILKNVKLYNKSVHDQHEKIEKAEPMEAIFKQFKKRKNTSQMSRTNHSSRKNSIQGASKIQKCRLTKTQGKNFSYQNCSSKRRQSQNNIQTKKPISSKSSFTSKKKSVSRVSTENYSKEISVESRKSTRFKEHKLKQRVGGFGTKGYSTMRSNVSVSPATKIKTYTESMKGRKTSKQLKNERSYQRTQKSSTIVGEEESNMRSPEREEILRNIQMTAFWICKNELKKNLQSSNLSKSRSSLFTFLEKHELKDDKERLERGYLLLNRKGRIIPAYKSEIKTEQTNVIAFWISGGKYPSPNTLSKELLKKVKSKLSDKMATGKGLCAKCVQKYSKLMNSNCDKISINSTYKVESTLSGSSEGYTNIHSKNSLLSQGNTQRTVYIFTLMRGGTARNTCSYCEISTKEGNAKPLCSSSSRRSRSRSNKGRKSSKHASKEAQRERINKEKPLCSKKTSFGQAIIRDNTDQENIPVNLLHNKKNIPNKSVREYKEMTGSEKCMNLDEIMNRKLHLNNGDKSPIDLDNKESQKASKNQKIDDIAIVPSSVPHSDFSKEKVAKKDQPLDCHLNDEYQENGRTYEEFTQLISKKSKSSLECIMNRDLIDKLTNCPIQSDLKVEVEKDELLKRENQNHLANICYSSSTPNSRNTIETTADRNPDSTSSDIASKDQKKKFENYNSIIPSPREQLNIIQPKPQSKHYRNPITTQNTGNGVTNNFCATKNSNPSINDKANFLSDSEPFTKHKRPEPVGLRTDSARSQAKSVNKLSIIHLKQKHSRRNSKTDASKFYQKHQQRRLHGGRPSSAIDNKQAKSETVRPGSRKQSSDKSSRLDFRKEHHRVPNLVNRVIAIKDIVIGKNQTLKVADTSLQSLGSISVINEAGASINPKNIKQHAIQDQDCISVPAEESCISGTSDSSNFLMVNPLNERASAYGFDNILRPTLN</sequence>
<proteinExistence type="predicted"/>
<evidence type="ECO:0000313" key="3">
    <source>
        <dbReference type="Proteomes" id="UP001295684"/>
    </source>
</evidence>
<feature type="compositionally biased region" description="Basic residues" evidence="1">
    <location>
        <begin position="1"/>
        <end position="10"/>
    </location>
</feature>
<reference evidence="2" key="1">
    <citation type="submission" date="2023-07" db="EMBL/GenBank/DDBJ databases">
        <authorList>
            <consortium name="AG Swart"/>
            <person name="Singh M."/>
            <person name="Singh A."/>
            <person name="Seah K."/>
            <person name="Emmerich C."/>
        </authorList>
    </citation>
    <scope>NUCLEOTIDE SEQUENCE</scope>
    <source>
        <strain evidence="2">DP1</strain>
    </source>
</reference>
<evidence type="ECO:0000313" key="2">
    <source>
        <dbReference type="EMBL" id="CAI2377095.1"/>
    </source>
</evidence>
<feature type="compositionally biased region" description="Basic and acidic residues" evidence="1">
    <location>
        <begin position="565"/>
        <end position="579"/>
    </location>
</feature>
<comment type="caution">
    <text evidence="2">The sequence shown here is derived from an EMBL/GenBank/DDBJ whole genome shotgun (WGS) entry which is preliminary data.</text>
</comment>
<feature type="compositionally biased region" description="Basic and acidic residues" evidence="1">
    <location>
        <begin position="711"/>
        <end position="720"/>
    </location>
</feature>
<feature type="compositionally biased region" description="Polar residues" evidence="1">
    <location>
        <begin position="762"/>
        <end position="774"/>
    </location>
</feature>
<gene>
    <name evidence="2" type="ORF">ECRASSUSDP1_LOCUS18477</name>
</gene>
<dbReference type="EMBL" id="CAMPGE010018703">
    <property type="protein sequence ID" value="CAI2377095.1"/>
    <property type="molecule type" value="Genomic_DNA"/>
</dbReference>
<feature type="region of interest" description="Disordered" evidence="1">
    <location>
        <begin position="85"/>
        <end position="108"/>
    </location>
</feature>
<feature type="compositionally biased region" description="Basic residues" evidence="1">
    <location>
        <begin position="466"/>
        <end position="481"/>
    </location>
</feature>
<protein>
    <submittedName>
        <fullName evidence="2">Uncharacterized protein</fullName>
    </submittedName>
</protein>
<feature type="region of interest" description="Disordered" evidence="1">
    <location>
        <begin position="455"/>
        <end position="497"/>
    </location>
</feature>
<feature type="compositionally biased region" description="Basic residues" evidence="1">
    <location>
        <begin position="833"/>
        <end position="843"/>
    </location>
</feature>
<feature type="region of interest" description="Disordered" evidence="1">
    <location>
        <begin position="218"/>
        <end position="253"/>
    </location>
</feature>
<feature type="compositionally biased region" description="Low complexity" evidence="1">
    <location>
        <begin position="750"/>
        <end position="761"/>
    </location>
</feature>
<organism evidence="2 3">
    <name type="scientific">Euplotes crassus</name>
    <dbReference type="NCBI Taxonomy" id="5936"/>
    <lineage>
        <taxon>Eukaryota</taxon>
        <taxon>Sar</taxon>
        <taxon>Alveolata</taxon>
        <taxon>Ciliophora</taxon>
        <taxon>Intramacronucleata</taxon>
        <taxon>Spirotrichea</taxon>
        <taxon>Hypotrichia</taxon>
        <taxon>Euplotida</taxon>
        <taxon>Euplotidae</taxon>
        <taxon>Moneuplotes</taxon>
    </lineage>
</organism>
<feature type="region of interest" description="Disordered" evidence="1">
    <location>
        <begin position="683"/>
        <end position="881"/>
    </location>
</feature>
<accession>A0AAD1XRR8</accession>
<feature type="region of interest" description="Disordered" evidence="1">
    <location>
        <begin position="560"/>
        <end position="579"/>
    </location>
</feature>
<feature type="compositionally biased region" description="Basic and acidic residues" evidence="1">
    <location>
        <begin position="867"/>
        <end position="879"/>
    </location>
</feature>
<feature type="compositionally biased region" description="Polar residues" evidence="1">
    <location>
        <begin position="801"/>
        <end position="810"/>
    </location>
</feature>
<feature type="region of interest" description="Disordered" evidence="1">
    <location>
        <begin position="1"/>
        <end position="31"/>
    </location>
</feature>
<feature type="region of interest" description="Disordered" evidence="1">
    <location>
        <begin position="127"/>
        <end position="164"/>
    </location>
</feature>
<keyword evidence="3" id="KW-1185">Reference proteome</keyword>
<feature type="compositionally biased region" description="Polar residues" evidence="1">
    <location>
        <begin position="683"/>
        <end position="697"/>
    </location>
</feature>
<feature type="compositionally biased region" description="Polar residues" evidence="1">
    <location>
        <begin position="127"/>
        <end position="141"/>
    </location>
</feature>
<feature type="compositionally biased region" description="Low complexity" evidence="1">
    <location>
        <begin position="142"/>
        <end position="152"/>
    </location>
</feature>
<feature type="compositionally biased region" description="Basic and acidic residues" evidence="1">
    <location>
        <begin position="482"/>
        <end position="497"/>
    </location>
</feature>
<evidence type="ECO:0000256" key="1">
    <source>
        <dbReference type="SAM" id="MobiDB-lite"/>
    </source>
</evidence>
<name>A0AAD1XRR8_EUPCR</name>
<dbReference type="AlphaFoldDB" id="A0AAD1XRR8"/>
<feature type="compositionally biased region" description="Polar residues" evidence="1">
    <location>
        <begin position="89"/>
        <end position="108"/>
    </location>
</feature>
<dbReference type="Proteomes" id="UP001295684">
    <property type="component" value="Unassembled WGS sequence"/>
</dbReference>